<protein>
    <submittedName>
        <fullName evidence="3">Phosphate transport system substrate-binding protein</fullName>
    </submittedName>
</protein>
<evidence type="ECO:0000313" key="3">
    <source>
        <dbReference type="EMBL" id="MBB4624928.1"/>
    </source>
</evidence>
<dbReference type="PROSITE" id="PS51257">
    <property type="entry name" value="PROKAR_LIPOPROTEIN"/>
    <property type="match status" value="1"/>
</dbReference>
<dbReference type="SUPFAM" id="SSF53850">
    <property type="entry name" value="Periplasmic binding protein-like II"/>
    <property type="match status" value="1"/>
</dbReference>
<dbReference type="Gene3D" id="3.40.190.10">
    <property type="entry name" value="Periplasmic binding protein-like II"/>
    <property type="match status" value="2"/>
</dbReference>
<dbReference type="EMBL" id="JACHOC010000012">
    <property type="protein sequence ID" value="MBB4624928.1"/>
    <property type="molecule type" value="Genomic_DNA"/>
</dbReference>
<gene>
    <name evidence="3" type="ORF">GGQ57_004873</name>
</gene>
<feature type="domain" description="PBP" evidence="2">
    <location>
        <begin position="27"/>
        <end position="286"/>
    </location>
</feature>
<keyword evidence="4" id="KW-1185">Reference proteome</keyword>
<dbReference type="PANTHER" id="PTHR30570">
    <property type="entry name" value="PERIPLASMIC PHOSPHATE BINDING COMPONENT OF PHOSPHATE ABC TRANSPORTER"/>
    <property type="match status" value="1"/>
</dbReference>
<dbReference type="RefSeq" id="WP_183672373.1">
    <property type="nucleotide sequence ID" value="NZ_BMPB01000016.1"/>
</dbReference>
<dbReference type="Proteomes" id="UP000533637">
    <property type="component" value="Unassembled WGS sequence"/>
</dbReference>
<dbReference type="InterPro" id="IPR050811">
    <property type="entry name" value="Phosphate_ABC_transporter"/>
</dbReference>
<organism evidence="3 4">
    <name type="scientific">Parabacteroides faecis</name>
    <dbReference type="NCBI Taxonomy" id="1217282"/>
    <lineage>
        <taxon>Bacteria</taxon>
        <taxon>Pseudomonadati</taxon>
        <taxon>Bacteroidota</taxon>
        <taxon>Bacteroidia</taxon>
        <taxon>Bacteroidales</taxon>
        <taxon>Tannerellaceae</taxon>
        <taxon>Parabacteroides</taxon>
    </lineage>
</organism>
<accession>A0ABR6KVW1</accession>
<evidence type="ECO:0000259" key="2">
    <source>
        <dbReference type="Pfam" id="PF12849"/>
    </source>
</evidence>
<name>A0ABR6KVW1_9BACT</name>
<comment type="caution">
    <text evidence="3">The sequence shown here is derived from an EMBL/GenBank/DDBJ whole genome shotgun (WGS) entry which is preliminary data.</text>
</comment>
<proteinExistence type="predicted"/>
<dbReference type="InterPro" id="IPR024370">
    <property type="entry name" value="PBP_domain"/>
</dbReference>
<dbReference type="PANTHER" id="PTHR30570:SF1">
    <property type="entry name" value="PHOSPHATE-BINDING PROTEIN PSTS"/>
    <property type="match status" value="1"/>
</dbReference>
<evidence type="ECO:0000313" key="4">
    <source>
        <dbReference type="Proteomes" id="UP000533637"/>
    </source>
</evidence>
<evidence type="ECO:0000256" key="1">
    <source>
        <dbReference type="ARBA" id="ARBA00022729"/>
    </source>
</evidence>
<reference evidence="3 4" key="1">
    <citation type="submission" date="2020-08" db="EMBL/GenBank/DDBJ databases">
        <title>Genomic Encyclopedia of Type Strains, Phase IV (KMG-IV): sequencing the most valuable type-strain genomes for metagenomic binning, comparative biology and taxonomic classification.</title>
        <authorList>
            <person name="Goeker M."/>
        </authorList>
    </citation>
    <scope>NUCLEOTIDE SEQUENCE [LARGE SCALE GENOMIC DNA]</scope>
    <source>
        <strain evidence="3 4">DSM 102983</strain>
    </source>
</reference>
<dbReference type="Pfam" id="PF12849">
    <property type="entry name" value="PBP_like_2"/>
    <property type="match status" value="1"/>
</dbReference>
<keyword evidence="1" id="KW-0732">Signal</keyword>
<sequence>MRNLLYIIICIAVLASCNSKNSNSPDDTPTSGVIAIASDGCFTPIIEEEIAVFESLYKEAGIVPYFSGETETINRLLHDSTRLAIASRPLTQEETEYMNGRKLFPKSIHIATDAIALITNKQNTDSLIGIPVLKDILTGKIKDWEEFTTDNKSGKIEVVFDNPNSGTVRYAIDSICGGEPLSGNLHAMKDNRQVMDYVSRTPGALGIIGVNWISNPLDSTCMSFLDDIKVMAVSRYRKATVTNSFKPYQAYIALKEYPMTRSVYLILSEPRMGLASGFTTFITSDRGQRIILKSGILPATQPVRLVNVRDQL</sequence>